<organism evidence="10 11">
    <name type="scientific">Glonium stellatum</name>
    <dbReference type="NCBI Taxonomy" id="574774"/>
    <lineage>
        <taxon>Eukaryota</taxon>
        <taxon>Fungi</taxon>
        <taxon>Dikarya</taxon>
        <taxon>Ascomycota</taxon>
        <taxon>Pezizomycotina</taxon>
        <taxon>Dothideomycetes</taxon>
        <taxon>Pleosporomycetidae</taxon>
        <taxon>Gloniales</taxon>
        <taxon>Gloniaceae</taxon>
        <taxon>Glonium</taxon>
    </lineage>
</organism>
<evidence type="ECO:0000256" key="5">
    <source>
        <dbReference type="ARBA" id="ARBA00022737"/>
    </source>
</evidence>
<keyword evidence="8" id="KW-0862">Zinc</keyword>
<protein>
    <recommendedName>
        <fullName evidence="2">RBR-type E3 ubiquitin transferase</fullName>
        <ecNumber evidence="2">2.3.2.31</ecNumber>
    </recommendedName>
</protein>
<dbReference type="GO" id="GO:0016567">
    <property type="term" value="P:protein ubiquitination"/>
    <property type="evidence" value="ECO:0007669"/>
    <property type="project" value="InterPro"/>
</dbReference>
<dbReference type="GO" id="GO:0008270">
    <property type="term" value="F:zinc ion binding"/>
    <property type="evidence" value="ECO:0007669"/>
    <property type="project" value="UniProtKB-KW"/>
</dbReference>
<evidence type="ECO:0000256" key="2">
    <source>
        <dbReference type="ARBA" id="ARBA00012251"/>
    </source>
</evidence>
<evidence type="ECO:0000256" key="6">
    <source>
        <dbReference type="ARBA" id="ARBA00022771"/>
    </source>
</evidence>
<dbReference type="EC" id="2.3.2.31" evidence="2"/>
<evidence type="ECO:0000313" key="11">
    <source>
        <dbReference type="Proteomes" id="UP000250140"/>
    </source>
</evidence>
<dbReference type="PANTHER" id="PTHR11685">
    <property type="entry name" value="RBR FAMILY RING FINGER AND IBR DOMAIN-CONTAINING"/>
    <property type="match status" value="1"/>
</dbReference>
<dbReference type="Gene3D" id="3.30.40.10">
    <property type="entry name" value="Zinc/RING finger domain, C3HC4 (zinc finger)"/>
    <property type="match status" value="1"/>
</dbReference>
<accession>A0A8E2ETM9</accession>
<keyword evidence="3" id="KW-0808">Transferase</keyword>
<dbReference type="SMART" id="SM00647">
    <property type="entry name" value="IBR"/>
    <property type="match status" value="2"/>
</dbReference>
<keyword evidence="7" id="KW-0833">Ubl conjugation pathway</keyword>
<evidence type="ECO:0000256" key="1">
    <source>
        <dbReference type="ARBA" id="ARBA00001798"/>
    </source>
</evidence>
<evidence type="ECO:0000313" key="10">
    <source>
        <dbReference type="EMBL" id="OCL04376.1"/>
    </source>
</evidence>
<keyword evidence="5" id="KW-0677">Repeat</keyword>
<dbReference type="InterPro" id="IPR044066">
    <property type="entry name" value="TRIAD_supradom"/>
</dbReference>
<proteinExistence type="predicted"/>
<evidence type="ECO:0000256" key="7">
    <source>
        <dbReference type="ARBA" id="ARBA00022786"/>
    </source>
</evidence>
<evidence type="ECO:0000256" key="3">
    <source>
        <dbReference type="ARBA" id="ARBA00022679"/>
    </source>
</evidence>
<dbReference type="CDD" id="cd20335">
    <property type="entry name" value="BRcat_RBR"/>
    <property type="match status" value="1"/>
</dbReference>
<keyword evidence="6" id="KW-0863">Zinc-finger</keyword>
<evidence type="ECO:0000259" key="9">
    <source>
        <dbReference type="PROSITE" id="PS51873"/>
    </source>
</evidence>
<dbReference type="InterPro" id="IPR013083">
    <property type="entry name" value="Znf_RING/FYVE/PHD"/>
</dbReference>
<feature type="domain" description="RING-type" evidence="9">
    <location>
        <begin position="68"/>
        <end position="290"/>
    </location>
</feature>
<dbReference type="Gene3D" id="1.20.120.1750">
    <property type="match status" value="1"/>
</dbReference>
<dbReference type="PROSITE" id="PS51873">
    <property type="entry name" value="TRIAD"/>
    <property type="match status" value="1"/>
</dbReference>
<dbReference type="InterPro" id="IPR031127">
    <property type="entry name" value="E3_UB_ligase_RBR"/>
</dbReference>
<dbReference type="SUPFAM" id="SSF57850">
    <property type="entry name" value="RING/U-box"/>
    <property type="match status" value="3"/>
</dbReference>
<gene>
    <name evidence="10" type="ORF">AOQ84DRAFT_346315</name>
</gene>
<evidence type="ECO:0000256" key="4">
    <source>
        <dbReference type="ARBA" id="ARBA00022723"/>
    </source>
</evidence>
<keyword evidence="11" id="KW-1185">Reference proteome</keyword>
<dbReference type="EMBL" id="KV750531">
    <property type="protein sequence ID" value="OCL04376.1"/>
    <property type="molecule type" value="Genomic_DNA"/>
</dbReference>
<dbReference type="Pfam" id="PF01485">
    <property type="entry name" value="IBR"/>
    <property type="match status" value="1"/>
</dbReference>
<dbReference type="AlphaFoldDB" id="A0A8E2ETM9"/>
<dbReference type="OrthoDB" id="1431934at2759"/>
<dbReference type="GO" id="GO:0061630">
    <property type="term" value="F:ubiquitin protein ligase activity"/>
    <property type="evidence" value="ECO:0007669"/>
    <property type="project" value="UniProtKB-EC"/>
</dbReference>
<keyword evidence="4" id="KW-0479">Metal-binding</keyword>
<name>A0A8E2ETM9_9PEZI</name>
<reference evidence="10 11" key="1">
    <citation type="journal article" date="2016" name="Nat. Commun.">
        <title>Ectomycorrhizal ecology is imprinted in the genome of the dominant symbiotic fungus Cenococcum geophilum.</title>
        <authorList>
            <consortium name="DOE Joint Genome Institute"/>
            <person name="Peter M."/>
            <person name="Kohler A."/>
            <person name="Ohm R.A."/>
            <person name="Kuo A."/>
            <person name="Krutzmann J."/>
            <person name="Morin E."/>
            <person name="Arend M."/>
            <person name="Barry K.W."/>
            <person name="Binder M."/>
            <person name="Choi C."/>
            <person name="Clum A."/>
            <person name="Copeland A."/>
            <person name="Grisel N."/>
            <person name="Haridas S."/>
            <person name="Kipfer T."/>
            <person name="LaButti K."/>
            <person name="Lindquist E."/>
            <person name="Lipzen A."/>
            <person name="Maire R."/>
            <person name="Meier B."/>
            <person name="Mihaltcheva S."/>
            <person name="Molinier V."/>
            <person name="Murat C."/>
            <person name="Poggeler S."/>
            <person name="Quandt C.A."/>
            <person name="Sperisen C."/>
            <person name="Tritt A."/>
            <person name="Tisserant E."/>
            <person name="Crous P.W."/>
            <person name="Henrissat B."/>
            <person name="Nehls U."/>
            <person name="Egli S."/>
            <person name="Spatafora J.W."/>
            <person name="Grigoriev I.V."/>
            <person name="Martin F.M."/>
        </authorList>
    </citation>
    <scope>NUCLEOTIDE SEQUENCE [LARGE SCALE GENOMIC DNA]</scope>
    <source>
        <strain evidence="10 11">CBS 207.34</strain>
    </source>
</reference>
<comment type="catalytic activity">
    <reaction evidence="1">
        <text>[E2 ubiquitin-conjugating enzyme]-S-ubiquitinyl-L-cysteine + [acceptor protein]-L-lysine = [E2 ubiquitin-conjugating enzyme]-L-cysteine + [acceptor protein]-N(6)-ubiquitinyl-L-lysine.</text>
        <dbReference type="EC" id="2.3.2.31"/>
    </reaction>
</comment>
<sequence length="300" mass="34332">MLRELDELEHQTETLERMLARLPPEWMILKIGKMVHAYISQNFRNALKMIKSITVSVIGGITLLLSPPEKSCIICTDAKPVGKFPRGKITANCEHEPQVCLKDLKTWITLELKSKGWESISCPECKEPLRHSDIRKFASRKTFARYETLMTRAALSADPNFRWCLNPSCDSGQIHKIRRNGPKFRCDECKKRFCMFHERPWHEGETCQQFDRRAVVERQKAEEAASAAVIGRTTKKCPGKPGQPCGWNIEKAAGCDHMTCLKCAGEFCYICLAFYGPIRKQGNSMHLPTCRYHSDNIPRQ</sequence>
<evidence type="ECO:0000256" key="8">
    <source>
        <dbReference type="ARBA" id="ARBA00022833"/>
    </source>
</evidence>
<dbReference type="Proteomes" id="UP000250140">
    <property type="component" value="Unassembled WGS sequence"/>
</dbReference>
<dbReference type="InterPro" id="IPR002867">
    <property type="entry name" value="IBR_dom"/>
</dbReference>